<dbReference type="GeneID" id="54582472"/>
<feature type="compositionally biased region" description="Basic and acidic residues" evidence="1">
    <location>
        <begin position="329"/>
        <end position="343"/>
    </location>
</feature>
<evidence type="ECO:0000313" key="3">
    <source>
        <dbReference type="Proteomes" id="UP000800094"/>
    </source>
</evidence>
<proteinExistence type="predicted"/>
<feature type="compositionally biased region" description="Low complexity" evidence="1">
    <location>
        <begin position="565"/>
        <end position="579"/>
    </location>
</feature>
<name>A0A6A6IC61_9PLEO</name>
<organism evidence="2 3">
    <name type="scientific">Trematosphaeria pertusa</name>
    <dbReference type="NCBI Taxonomy" id="390896"/>
    <lineage>
        <taxon>Eukaryota</taxon>
        <taxon>Fungi</taxon>
        <taxon>Dikarya</taxon>
        <taxon>Ascomycota</taxon>
        <taxon>Pezizomycotina</taxon>
        <taxon>Dothideomycetes</taxon>
        <taxon>Pleosporomycetidae</taxon>
        <taxon>Pleosporales</taxon>
        <taxon>Massarineae</taxon>
        <taxon>Trematosphaeriaceae</taxon>
        <taxon>Trematosphaeria</taxon>
    </lineage>
</organism>
<sequence length="832" mass="89696">MSLSQTRRPRFMDHTNDQRAVHGSSPAPYRADAAVWDLADWTTGQSDPGRALTQDPFAYYKAFFTTDVPSGGGVEDLMHHDGSTNLEEPIDAQCAGDQQRCKQRAAPYNLAVRFANRSNGAPLATIVERGSVSTLGSHGSLLSVGQFPSIRIVENASPARSSHKPSRNLDEMALQNIQEEARQEQNTGATDLHTRRKLGEDYCGSNSNCTTTAPAETTFQGSRPPAAPQTPLADDSVEVNGLKGFFRGVLHNARGGYQSRSRSQSSSMTNASPPPQAWGERPDTNGRSSQSVTGENFRGSDEATRPAPTVSVAIGSSLSRPRPPTQADPESHATDCKGSRSDFEPSAGVYPLRLPHSPPTLNPRIDELSSTPHLLPLPDALRPIGHKERSFSVRSVPPEPRDATQDHVLLEATTDPRLNEDDVSTRHTLDLAPIYRTNAPSVREFDHRARDSSQNASFCSTRSTSYSGTVLGVDLDLQLEFPHPARRSVTPVWFTPESETKTRQQIERGMQPAECKQPPFHSITSSVLPALLPIAAAEGIVRPNQTTPQLSFFSPSGNLIQAEDSSSPSSNTSHSSSYSYYTGTPTLSTSYYNKNPNTLSAHAALSASIGLPPIRPAPVPLITPPHSTAPLPEHLRHHHNYQHAEKSQIVPDSEPYSDTTVGLGSVVKGCGGVIRTNSLTPHSGVRRSPVKSKPKFTHATKFGRSILSKGNNEASKSRFSILSSWPSTRKGRTLKKTPPLARSPSRIGPIAGHALRVCFCQPYDGAGKPSAEVGCSGGRPGQCHDEAYAREAREEDSPIARIVTGGEERQGKGRKRSDSGVSIAIRVGVVGG</sequence>
<protein>
    <submittedName>
        <fullName evidence="2">Uncharacterized protein</fullName>
    </submittedName>
</protein>
<gene>
    <name evidence="2" type="ORF">BU26DRAFT_519790</name>
</gene>
<feature type="region of interest" description="Disordered" evidence="1">
    <location>
        <begin position="256"/>
        <end position="360"/>
    </location>
</feature>
<feature type="region of interest" description="Disordered" evidence="1">
    <location>
        <begin position="1"/>
        <end position="26"/>
    </location>
</feature>
<feature type="compositionally biased region" description="Low complexity" evidence="1">
    <location>
        <begin position="258"/>
        <end position="267"/>
    </location>
</feature>
<keyword evidence="3" id="KW-1185">Reference proteome</keyword>
<feature type="compositionally biased region" description="Polar residues" evidence="1">
    <location>
        <begin position="285"/>
        <end position="294"/>
    </location>
</feature>
<accession>A0A6A6IC61</accession>
<reference evidence="2" key="1">
    <citation type="journal article" date="2020" name="Stud. Mycol.">
        <title>101 Dothideomycetes genomes: a test case for predicting lifestyles and emergence of pathogens.</title>
        <authorList>
            <person name="Haridas S."/>
            <person name="Albert R."/>
            <person name="Binder M."/>
            <person name="Bloem J."/>
            <person name="Labutti K."/>
            <person name="Salamov A."/>
            <person name="Andreopoulos B."/>
            <person name="Baker S."/>
            <person name="Barry K."/>
            <person name="Bills G."/>
            <person name="Bluhm B."/>
            <person name="Cannon C."/>
            <person name="Castanera R."/>
            <person name="Culley D."/>
            <person name="Daum C."/>
            <person name="Ezra D."/>
            <person name="Gonzalez J."/>
            <person name="Henrissat B."/>
            <person name="Kuo A."/>
            <person name="Liang C."/>
            <person name="Lipzen A."/>
            <person name="Lutzoni F."/>
            <person name="Magnuson J."/>
            <person name="Mondo S."/>
            <person name="Nolan M."/>
            <person name="Ohm R."/>
            <person name="Pangilinan J."/>
            <person name="Park H.-J."/>
            <person name="Ramirez L."/>
            <person name="Alfaro M."/>
            <person name="Sun H."/>
            <person name="Tritt A."/>
            <person name="Yoshinaga Y."/>
            <person name="Zwiers L.-H."/>
            <person name="Turgeon B."/>
            <person name="Goodwin S."/>
            <person name="Spatafora J."/>
            <person name="Crous P."/>
            <person name="Grigoriev I."/>
        </authorList>
    </citation>
    <scope>NUCLEOTIDE SEQUENCE</scope>
    <source>
        <strain evidence="2">CBS 122368</strain>
    </source>
</reference>
<feature type="compositionally biased region" description="Basic and acidic residues" evidence="1">
    <location>
        <begin position="10"/>
        <end position="20"/>
    </location>
</feature>
<dbReference type="OrthoDB" id="3800943at2759"/>
<evidence type="ECO:0000256" key="1">
    <source>
        <dbReference type="SAM" id="MobiDB-lite"/>
    </source>
</evidence>
<dbReference type="EMBL" id="ML987196">
    <property type="protein sequence ID" value="KAF2248006.1"/>
    <property type="molecule type" value="Genomic_DNA"/>
</dbReference>
<feature type="region of interest" description="Disordered" evidence="1">
    <location>
        <begin position="552"/>
        <end position="579"/>
    </location>
</feature>
<dbReference type="RefSeq" id="XP_033683010.1">
    <property type="nucleotide sequence ID" value="XM_033829142.1"/>
</dbReference>
<evidence type="ECO:0000313" key="2">
    <source>
        <dbReference type="EMBL" id="KAF2248006.1"/>
    </source>
</evidence>
<dbReference type="AlphaFoldDB" id="A0A6A6IC61"/>
<feature type="region of interest" description="Disordered" evidence="1">
    <location>
        <begin position="214"/>
        <end position="234"/>
    </location>
</feature>
<dbReference type="Proteomes" id="UP000800094">
    <property type="component" value="Unassembled WGS sequence"/>
</dbReference>